<feature type="modified residue" description="Phosphohistidine" evidence="12">
    <location>
        <position position="774"/>
    </location>
</feature>
<keyword evidence="7" id="KW-0547">Nucleotide-binding</keyword>
<dbReference type="Gene3D" id="3.30.565.10">
    <property type="entry name" value="Histidine kinase-like ATPase, C-terminal domain"/>
    <property type="match status" value="1"/>
</dbReference>
<sequence length="836" mass="91088">MRAPTRFLQALAAPFRSVMARLRERPDSEHEMSFNRLVFAIIIVIVLLVNRGSGDMGYALDVMALYIPLALAVLAHILIYPGVSRGRRFFALVMDCGFLSWQLHLGGEVAALFFPIYLWVIFGNGFRFGLTSLAIAIPVATICFGIVVMTTPFWFQRWHLSVGLLGGLVILPAYAGTLIRKLSLATQAAEEASQAKSLFLASVSHELRTPLTAIVGMTGLLRASPLVAEQRDMVETVEVASRSLQSLINSLLDLSRIEAGRMPVSNGEIDLIALLVDSRRLVESQVRERGLSFDIHVTPRTPLRLYGSRQHLHEILVNLVGNAVKFTRDGGVTIAVDGQPEEDGRLRLTMEITDTGIGIAPKDQERIFEDFTQANASIMNRFGGTGLGLAIARRLVGLLGGSISVESALGEGSTFRFDIVTSTLPDEGLAVDEPWRERGVVLVCRDAAPLEDLVGALSSLGVKPMMADPLLGPARMFPPEAANAIRLLFEPNGRNLPLPFAVATGAPTKGVLIQPEAAPTLPGLATRQRCTSLLSDHPTTAELRRALTIACRLNTPAPMAAPQHAAAPRPIRPIRPRRVMLADDNRINQRVFSRILEGAGHSVLLAETGDQALDLLEEKADQIDIVLMDFNMPDTDGLEATKLYRVMATGSRRLPIVGLTADATALNDSRWRDAGMDDCLIKPVEPAALLAAIERITGDGSDPSARPETRLTLVRSNILPTLDEKAVERLQRLGNAEFVSELMEDYLADAEIMLDRLAKSATRGDLEAFRSDDHALQSSSANMGALALGSICRPWRDLRGEELRASATEFTRQARAELRRTQKAMRLYSGREAGLG</sequence>
<keyword evidence="11 14" id="KW-0472">Membrane</keyword>
<keyword evidence="8 18" id="KW-0067">ATP-binding</keyword>
<accession>A0A9X3E2M7</accession>
<dbReference type="EMBL" id="JAPKNK010000005">
    <property type="protein sequence ID" value="MCX5570329.1"/>
    <property type="molecule type" value="Genomic_DNA"/>
</dbReference>
<dbReference type="PROSITE" id="PS50110">
    <property type="entry name" value="RESPONSE_REGULATORY"/>
    <property type="match status" value="1"/>
</dbReference>
<feature type="transmembrane region" description="Helical" evidence="14">
    <location>
        <begin position="103"/>
        <end position="122"/>
    </location>
</feature>
<dbReference type="InterPro" id="IPR036097">
    <property type="entry name" value="HisK_dim/P_sf"/>
</dbReference>
<dbReference type="Pfam" id="PF02518">
    <property type="entry name" value="HATPase_c"/>
    <property type="match status" value="1"/>
</dbReference>
<gene>
    <name evidence="18" type="ORF">OSH07_14070</name>
</gene>
<dbReference type="SMART" id="SM00387">
    <property type="entry name" value="HATPase_c"/>
    <property type="match status" value="1"/>
</dbReference>
<proteinExistence type="predicted"/>
<evidence type="ECO:0000256" key="5">
    <source>
        <dbReference type="ARBA" id="ARBA00022553"/>
    </source>
</evidence>
<organism evidence="18 19">
    <name type="scientific">Kaistia nematophila</name>
    <dbReference type="NCBI Taxonomy" id="2994654"/>
    <lineage>
        <taxon>Bacteria</taxon>
        <taxon>Pseudomonadati</taxon>
        <taxon>Pseudomonadota</taxon>
        <taxon>Alphaproteobacteria</taxon>
        <taxon>Hyphomicrobiales</taxon>
        <taxon>Kaistiaceae</taxon>
        <taxon>Kaistia</taxon>
    </lineage>
</organism>
<dbReference type="InterPro" id="IPR001789">
    <property type="entry name" value="Sig_transdc_resp-reg_receiver"/>
</dbReference>
<dbReference type="InterPro" id="IPR003661">
    <property type="entry name" value="HisK_dim/P_dom"/>
</dbReference>
<feature type="transmembrane region" description="Helical" evidence="14">
    <location>
        <begin position="36"/>
        <end position="53"/>
    </location>
</feature>
<dbReference type="PROSITE" id="PS50109">
    <property type="entry name" value="HIS_KIN"/>
    <property type="match status" value="1"/>
</dbReference>
<dbReference type="Gene3D" id="3.40.50.2300">
    <property type="match status" value="1"/>
</dbReference>
<feature type="transmembrane region" description="Helical" evidence="14">
    <location>
        <begin position="161"/>
        <end position="179"/>
    </location>
</feature>
<dbReference type="Proteomes" id="UP001144805">
    <property type="component" value="Unassembled WGS sequence"/>
</dbReference>
<dbReference type="Pfam" id="PF01627">
    <property type="entry name" value="Hpt"/>
    <property type="match status" value="1"/>
</dbReference>
<dbReference type="InterPro" id="IPR036641">
    <property type="entry name" value="HPT_dom_sf"/>
</dbReference>
<dbReference type="CDD" id="cd00082">
    <property type="entry name" value="HisKA"/>
    <property type="match status" value="1"/>
</dbReference>
<dbReference type="InterPro" id="IPR008207">
    <property type="entry name" value="Sig_transdc_His_kin_Hpt_dom"/>
</dbReference>
<dbReference type="Pfam" id="PF00512">
    <property type="entry name" value="HisKA"/>
    <property type="match status" value="1"/>
</dbReference>
<evidence type="ECO:0000256" key="4">
    <source>
        <dbReference type="ARBA" id="ARBA00022475"/>
    </source>
</evidence>
<evidence type="ECO:0000256" key="1">
    <source>
        <dbReference type="ARBA" id="ARBA00000085"/>
    </source>
</evidence>
<dbReference type="PROSITE" id="PS50894">
    <property type="entry name" value="HPT"/>
    <property type="match status" value="1"/>
</dbReference>
<evidence type="ECO:0000313" key="18">
    <source>
        <dbReference type="EMBL" id="MCX5570329.1"/>
    </source>
</evidence>
<evidence type="ECO:0000256" key="11">
    <source>
        <dbReference type="ARBA" id="ARBA00023136"/>
    </source>
</evidence>
<dbReference type="InterPro" id="IPR005467">
    <property type="entry name" value="His_kinase_dom"/>
</dbReference>
<feature type="transmembrane region" description="Helical" evidence="14">
    <location>
        <begin position="134"/>
        <end position="155"/>
    </location>
</feature>
<dbReference type="PRINTS" id="PR00344">
    <property type="entry name" value="BCTRLSENSOR"/>
</dbReference>
<dbReference type="InterPro" id="IPR036890">
    <property type="entry name" value="HATPase_C_sf"/>
</dbReference>
<evidence type="ECO:0000256" key="8">
    <source>
        <dbReference type="ARBA" id="ARBA00022840"/>
    </source>
</evidence>
<dbReference type="InterPro" id="IPR003594">
    <property type="entry name" value="HATPase_dom"/>
</dbReference>
<dbReference type="InterPro" id="IPR011006">
    <property type="entry name" value="CheY-like_superfamily"/>
</dbReference>
<name>A0A9X3E2M7_9HYPH</name>
<dbReference type="RefSeq" id="WP_266339292.1">
    <property type="nucleotide sequence ID" value="NZ_JAPKNK010000005.1"/>
</dbReference>
<feature type="modified residue" description="4-aspartylphosphate" evidence="13">
    <location>
        <position position="629"/>
    </location>
</feature>
<evidence type="ECO:0000256" key="14">
    <source>
        <dbReference type="SAM" id="Phobius"/>
    </source>
</evidence>
<dbReference type="CDD" id="cd16922">
    <property type="entry name" value="HATPase_EvgS-ArcB-TorS-like"/>
    <property type="match status" value="1"/>
</dbReference>
<feature type="transmembrane region" description="Helical" evidence="14">
    <location>
        <begin position="65"/>
        <end position="83"/>
    </location>
</feature>
<evidence type="ECO:0000259" key="17">
    <source>
        <dbReference type="PROSITE" id="PS50894"/>
    </source>
</evidence>
<dbReference type="AlphaFoldDB" id="A0A9X3E2M7"/>
<evidence type="ECO:0000256" key="7">
    <source>
        <dbReference type="ARBA" id="ARBA00022741"/>
    </source>
</evidence>
<dbReference type="EC" id="2.7.13.3" evidence="3"/>
<evidence type="ECO:0000259" key="15">
    <source>
        <dbReference type="PROSITE" id="PS50109"/>
    </source>
</evidence>
<dbReference type="SUPFAM" id="SSF52172">
    <property type="entry name" value="CheY-like"/>
    <property type="match status" value="1"/>
</dbReference>
<dbReference type="Gene3D" id="1.20.120.160">
    <property type="entry name" value="HPT domain"/>
    <property type="match status" value="1"/>
</dbReference>
<dbReference type="GO" id="GO:0000155">
    <property type="term" value="F:phosphorelay sensor kinase activity"/>
    <property type="evidence" value="ECO:0007669"/>
    <property type="project" value="InterPro"/>
</dbReference>
<dbReference type="SUPFAM" id="SSF55874">
    <property type="entry name" value="ATPase domain of HSP90 chaperone/DNA topoisomerase II/histidine kinase"/>
    <property type="match status" value="1"/>
</dbReference>
<keyword evidence="9 14" id="KW-1133">Transmembrane helix</keyword>
<evidence type="ECO:0000256" key="10">
    <source>
        <dbReference type="ARBA" id="ARBA00023012"/>
    </source>
</evidence>
<keyword evidence="10" id="KW-0902">Two-component regulatory system</keyword>
<dbReference type="Pfam" id="PF00072">
    <property type="entry name" value="Response_reg"/>
    <property type="match status" value="1"/>
</dbReference>
<dbReference type="CDD" id="cd17546">
    <property type="entry name" value="REC_hyHK_CKI1_RcsC-like"/>
    <property type="match status" value="1"/>
</dbReference>
<dbReference type="SUPFAM" id="SSF47384">
    <property type="entry name" value="Homodimeric domain of signal transducing histidine kinase"/>
    <property type="match status" value="1"/>
</dbReference>
<dbReference type="GO" id="GO:0005886">
    <property type="term" value="C:plasma membrane"/>
    <property type="evidence" value="ECO:0007669"/>
    <property type="project" value="UniProtKB-SubCell"/>
</dbReference>
<comment type="subcellular location">
    <subcellularLocation>
        <location evidence="2">Cell membrane</location>
        <topology evidence="2">Multi-pass membrane protein</topology>
    </subcellularLocation>
</comment>
<evidence type="ECO:0000256" key="9">
    <source>
        <dbReference type="ARBA" id="ARBA00022989"/>
    </source>
</evidence>
<feature type="domain" description="Response regulatory" evidence="16">
    <location>
        <begin position="578"/>
        <end position="697"/>
    </location>
</feature>
<feature type="domain" description="HPt" evidence="17">
    <location>
        <begin position="735"/>
        <end position="828"/>
    </location>
</feature>
<feature type="domain" description="Histidine kinase" evidence="15">
    <location>
        <begin position="202"/>
        <end position="423"/>
    </location>
</feature>
<dbReference type="GO" id="GO:0005524">
    <property type="term" value="F:ATP binding"/>
    <property type="evidence" value="ECO:0007669"/>
    <property type="project" value="UniProtKB-KW"/>
</dbReference>
<dbReference type="FunFam" id="3.30.565.10:FF:000010">
    <property type="entry name" value="Sensor histidine kinase RcsC"/>
    <property type="match status" value="1"/>
</dbReference>
<evidence type="ECO:0000256" key="3">
    <source>
        <dbReference type="ARBA" id="ARBA00012438"/>
    </source>
</evidence>
<keyword evidence="4" id="KW-1003">Cell membrane</keyword>
<protein>
    <recommendedName>
        <fullName evidence="3">histidine kinase</fullName>
        <ecNumber evidence="3">2.7.13.3</ecNumber>
    </recommendedName>
</protein>
<keyword evidence="6 14" id="KW-0812">Transmembrane</keyword>
<dbReference type="SUPFAM" id="SSF47226">
    <property type="entry name" value="Histidine-containing phosphotransfer domain, HPT domain"/>
    <property type="match status" value="1"/>
</dbReference>
<keyword evidence="5 13" id="KW-0597">Phosphoprotein</keyword>
<evidence type="ECO:0000256" key="12">
    <source>
        <dbReference type="PROSITE-ProRule" id="PRU00110"/>
    </source>
</evidence>
<evidence type="ECO:0000256" key="2">
    <source>
        <dbReference type="ARBA" id="ARBA00004651"/>
    </source>
</evidence>
<dbReference type="SMART" id="SM00448">
    <property type="entry name" value="REC"/>
    <property type="match status" value="1"/>
</dbReference>
<dbReference type="PANTHER" id="PTHR45339">
    <property type="entry name" value="HYBRID SIGNAL TRANSDUCTION HISTIDINE KINASE J"/>
    <property type="match status" value="1"/>
</dbReference>
<evidence type="ECO:0000313" key="19">
    <source>
        <dbReference type="Proteomes" id="UP001144805"/>
    </source>
</evidence>
<reference evidence="18" key="1">
    <citation type="submission" date="2022-11" db="EMBL/GenBank/DDBJ databases">
        <title>Biodiversity and phylogenetic relationships of bacteria.</title>
        <authorList>
            <person name="Machado R.A.R."/>
            <person name="Bhat A."/>
            <person name="Loulou A."/>
            <person name="Kallel S."/>
        </authorList>
    </citation>
    <scope>NUCLEOTIDE SEQUENCE</scope>
    <source>
        <strain evidence="18">K-TC2</strain>
    </source>
</reference>
<comment type="catalytic activity">
    <reaction evidence="1">
        <text>ATP + protein L-histidine = ADP + protein N-phospho-L-histidine.</text>
        <dbReference type="EC" id="2.7.13.3"/>
    </reaction>
</comment>
<dbReference type="Gene3D" id="1.10.287.130">
    <property type="match status" value="1"/>
</dbReference>
<dbReference type="PANTHER" id="PTHR45339:SF1">
    <property type="entry name" value="HYBRID SIGNAL TRANSDUCTION HISTIDINE KINASE J"/>
    <property type="match status" value="1"/>
</dbReference>
<evidence type="ECO:0000256" key="6">
    <source>
        <dbReference type="ARBA" id="ARBA00022692"/>
    </source>
</evidence>
<dbReference type="InterPro" id="IPR004358">
    <property type="entry name" value="Sig_transdc_His_kin-like_C"/>
</dbReference>
<evidence type="ECO:0000259" key="16">
    <source>
        <dbReference type="PROSITE" id="PS50110"/>
    </source>
</evidence>
<keyword evidence="19" id="KW-1185">Reference proteome</keyword>
<dbReference type="SMART" id="SM00388">
    <property type="entry name" value="HisKA"/>
    <property type="match status" value="1"/>
</dbReference>
<comment type="caution">
    <text evidence="18">The sequence shown here is derived from an EMBL/GenBank/DDBJ whole genome shotgun (WGS) entry which is preliminary data.</text>
</comment>
<evidence type="ECO:0000256" key="13">
    <source>
        <dbReference type="PROSITE-ProRule" id="PRU00169"/>
    </source>
</evidence>